<keyword evidence="4" id="KW-1185">Reference proteome</keyword>
<dbReference type="EMBL" id="KN834865">
    <property type="protein sequence ID" value="KIK51345.1"/>
    <property type="molecule type" value="Genomic_DNA"/>
</dbReference>
<accession>A0A0D0AM80</accession>
<evidence type="ECO:0000256" key="2">
    <source>
        <dbReference type="SAM" id="SignalP"/>
    </source>
</evidence>
<proteinExistence type="predicted"/>
<feature type="chain" id="PRO_5002224132" evidence="2">
    <location>
        <begin position="22"/>
        <end position="299"/>
    </location>
</feature>
<dbReference type="Proteomes" id="UP000053593">
    <property type="component" value="Unassembled WGS sequence"/>
</dbReference>
<keyword evidence="2" id="KW-0732">Signal</keyword>
<evidence type="ECO:0000313" key="3">
    <source>
        <dbReference type="EMBL" id="KIK51345.1"/>
    </source>
</evidence>
<name>A0A0D0AM80_9AGAR</name>
<dbReference type="AlphaFoldDB" id="A0A0D0AM80"/>
<feature type="region of interest" description="Disordered" evidence="1">
    <location>
        <begin position="143"/>
        <end position="165"/>
    </location>
</feature>
<feature type="signal peptide" evidence="2">
    <location>
        <begin position="1"/>
        <end position="21"/>
    </location>
</feature>
<gene>
    <name evidence="3" type="ORF">GYMLUDRAFT_265856</name>
</gene>
<feature type="compositionally biased region" description="Polar residues" evidence="1">
    <location>
        <begin position="143"/>
        <end position="154"/>
    </location>
</feature>
<evidence type="ECO:0000256" key="1">
    <source>
        <dbReference type="SAM" id="MobiDB-lite"/>
    </source>
</evidence>
<organism evidence="3 4">
    <name type="scientific">Collybiopsis luxurians FD-317 M1</name>
    <dbReference type="NCBI Taxonomy" id="944289"/>
    <lineage>
        <taxon>Eukaryota</taxon>
        <taxon>Fungi</taxon>
        <taxon>Dikarya</taxon>
        <taxon>Basidiomycota</taxon>
        <taxon>Agaricomycotina</taxon>
        <taxon>Agaricomycetes</taxon>
        <taxon>Agaricomycetidae</taxon>
        <taxon>Agaricales</taxon>
        <taxon>Marasmiineae</taxon>
        <taxon>Omphalotaceae</taxon>
        <taxon>Collybiopsis</taxon>
        <taxon>Collybiopsis luxurians</taxon>
    </lineage>
</organism>
<evidence type="ECO:0000313" key="4">
    <source>
        <dbReference type="Proteomes" id="UP000053593"/>
    </source>
</evidence>
<sequence>MRVTPFQISLFIFLEILAVCGCPTPQNNHTELASASVTAPTQKNHSDFIIGIPGFPAQGHNESITPVGLGLTKPGVSGEKSSAGGVTFGGQNKSSTIIDPIQVQNGSANNFSGNPGFIGVPVMGQNKTSNVTATLTATSGKESSASFTIGGQNESSTVNSSQGNNGSVNDFSGNSGIIGVPVLGQNKTVIPPNVTATLTAIFGEESSAGIILGSLPQSNTQNSSDAVNVPVEGQNPSIVSALSGTMTATADSVPESTTSTIVSVGQNDGISVQTAGNETFNGGLQVLGMGCFGDRCLSN</sequence>
<dbReference type="HOGENOM" id="CLU_930826_0_0_1"/>
<protein>
    <submittedName>
        <fullName evidence="3">Uncharacterized protein</fullName>
    </submittedName>
</protein>
<reference evidence="3 4" key="1">
    <citation type="submission" date="2014-04" db="EMBL/GenBank/DDBJ databases">
        <title>Evolutionary Origins and Diversification of the Mycorrhizal Mutualists.</title>
        <authorList>
            <consortium name="DOE Joint Genome Institute"/>
            <consortium name="Mycorrhizal Genomics Consortium"/>
            <person name="Kohler A."/>
            <person name="Kuo A."/>
            <person name="Nagy L.G."/>
            <person name="Floudas D."/>
            <person name="Copeland A."/>
            <person name="Barry K.W."/>
            <person name="Cichocki N."/>
            <person name="Veneault-Fourrey C."/>
            <person name="LaButti K."/>
            <person name="Lindquist E.A."/>
            <person name="Lipzen A."/>
            <person name="Lundell T."/>
            <person name="Morin E."/>
            <person name="Murat C."/>
            <person name="Riley R."/>
            <person name="Ohm R."/>
            <person name="Sun H."/>
            <person name="Tunlid A."/>
            <person name="Henrissat B."/>
            <person name="Grigoriev I.V."/>
            <person name="Hibbett D.S."/>
            <person name="Martin F."/>
        </authorList>
    </citation>
    <scope>NUCLEOTIDE SEQUENCE [LARGE SCALE GENOMIC DNA]</scope>
    <source>
        <strain evidence="3 4">FD-317 M1</strain>
    </source>
</reference>
<feature type="compositionally biased region" description="Low complexity" evidence="1">
    <location>
        <begin position="155"/>
        <end position="165"/>
    </location>
</feature>